<dbReference type="Pfam" id="PF00132">
    <property type="entry name" value="Hexapep"/>
    <property type="match status" value="1"/>
</dbReference>
<dbReference type="SUPFAM" id="SSF51161">
    <property type="entry name" value="Trimeric LpxA-like enzymes"/>
    <property type="match status" value="1"/>
</dbReference>
<reference evidence="1 2" key="1">
    <citation type="submission" date="2017-03" db="EMBL/GenBank/DDBJ databases">
        <authorList>
            <person name="Afonso C.L."/>
            <person name="Miller P.J."/>
            <person name="Scott M.A."/>
            <person name="Spackman E."/>
            <person name="Goraichik I."/>
            <person name="Dimitrov K.M."/>
            <person name="Suarez D.L."/>
            <person name="Swayne D.E."/>
        </authorList>
    </citation>
    <scope>NUCLEOTIDE SEQUENCE [LARGE SCALE GENOMIC DNA]</scope>
    <source>
        <strain evidence="1">PRJEB14757</strain>
    </source>
</reference>
<dbReference type="OrthoDB" id="9803036at2"/>
<proteinExistence type="predicted"/>
<dbReference type="InterPro" id="IPR050484">
    <property type="entry name" value="Transf_Hexapept/Carb_Anhydrase"/>
</dbReference>
<dbReference type="InterPro" id="IPR011004">
    <property type="entry name" value="Trimer_LpxA-like_sf"/>
</dbReference>
<protein>
    <recommendedName>
        <fullName evidence="3">Gamma carbonic anhydrase family protein</fullName>
    </recommendedName>
</protein>
<sequence length="175" mass="19021">MPVYSFENHTPKIDDSAYIAPTATIIGNVTMGKNSSVWFNCVLRGDCDAIIIGDNTNIQDLTMCHEDYERPLNIGNGVTIGHKCVIHGCDIEDECLIGMGSVVMNGARIGKGSIIAAGSVILENTIIPPFSLVAGVPGKIKRQFDESVLELIKLPADNYLQRAMDYCSDKFRAIN</sequence>
<dbReference type="InterPro" id="IPR001451">
    <property type="entry name" value="Hexapep"/>
</dbReference>
<dbReference type="RefSeq" id="WP_080804651.1">
    <property type="nucleotide sequence ID" value="NZ_LT828548.1"/>
</dbReference>
<dbReference type="InterPro" id="IPR047324">
    <property type="entry name" value="LbH_gamma_CA-like"/>
</dbReference>
<dbReference type="EMBL" id="FWEV01000037">
    <property type="protein sequence ID" value="SLM28314.1"/>
    <property type="molecule type" value="Genomic_DNA"/>
</dbReference>
<evidence type="ECO:0000313" key="1">
    <source>
        <dbReference type="EMBL" id="SLM28314.1"/>
    </source>
</evidence>
<dbReference type="AlphaFoldDB" id="A0A1W1H7A3"/>
<accession>A0A1W1H7A3</accession>
<dbReference type="Proteomes" id="UP000191931">
    <property type="component" value="Unassembled WGS sequence"/>
</dbReference>
<gene>
    <name evidence="1" type="ORF">MTBBW1_1310012</name>
</gene>
<dbReference type="STRING" id="1246637.MTBBW1_1310012"/>
<name>A0A1W1H7A3_9BACT</name>
<dbReference type="Gene3D" id="2.160.10.10">
    <property type="entry name" value="Hexapeptide repeat proteins"/>
    <property type="match status" value="1"/>
</dbReference>
<dbReference type="CDD" id="cd04645">
    <property type="entry name" value="LbH_gamma_CA_like"/>
    <property type="match status" value="1"/>
</dbReference>
<keyword evidence="2" id="KW-1185">Reference proteome</keyword>
<dbReference type="PANTHER" id="PTHR13061:SF29">
    <property type="entry name" value="GAMMA CARBONIC ANHYDRASE-LIKE 1, MITOCHONDRIAL-RELATED"/>
    <property type="match status" value="1"/>
</dbReference>
<evidence type="ECO:0008006" key="3">
    <source>
        <dbReference type="Google" id="ProtNLM"/>
    </source>
</evidence>
<organism evidence="1 2">
    <name type="scientific">Desulfamplus magnetovallimortis</name>
    <dbReference type="NCBI Taxonomy" id="1246637"/>
    <lineage>
        <taxon>Bacteria</taxon>
        <taxon>Pseudomonadati</taxon>
        <taxon>Thermodesulfobacteriota</taxon>
        <taxon>Desulfobacteria</taxon>
        <taxon>Desulfobacterales</taxon>
        <taxon>Desulfobacteraceae</taxon>
        <taxon>Desulfamplus</taxon>
    </lineage>
</organism>
<evidence type="ECO:0000313" key="2">
    <source>
        <dbReference type="Proteomes" id="UP000191931"/>
    </source>
</evidence>
<dbReference type="PANTHER" id="PTHR13061">
    <property type="entry name" value="DYNACTIN SUBUNIT P25"/>
    <property type="match status" value="1"/>
</dbReference>